<evidence type="ECO:0000256" key="8">
    <source>
        <dbReference type="SAM" id="MobiDB-lite"/>
    </source>
</evidence>
<dbReference type="STRING" id="99883.ENSTNIP00000010240"/>
<feature type="transmembrane region" description="Helical" evidence="9">
    <location>
        <begin position="167"/>
        <end position="189"/>
    </location>
</feature>
<evidence type="ECO:0000256" key="6">
    <source>
        <dbReference type="ARBA" id="ARBA00025718"/>
    </source>
</evidence>
<dbReference type="InParanoid" id="H3CPQ7"/>
<keyword evidence="2 7" id="KW-1003">Cell membrane</keyword>
<name>H3CPQ7_TETNG</name>
<accession>H3CPQ7</accession>
<reference evidence="10" key="2">
    <citation type="submission" date="2025-08" db="UniProtKB">
        <authorList>
            <consortium name="Ensembl"/>
        </authorList>
    </citation>
    <scope>IDENTIFICATION</scope>
</reference>
<evidence type="ECO:0000256" key="3">
    <source>
        <dbReference type="ARBA" id="ARBA00022692"/>
    </source>
</evidence>
<dbReference type="HOGENOM" id="CLU_015742_1_0_1"/>
<keyword evidence="5 7" id="KW-0472">Membrane</keyword>
<evidence type="ECO:0000256" key="4">
    <source>
        <dbReference type="ARBA" id="ARBA00022989"/>
    </source>
</evidence>
<feature type="transmembrane region" description="Helical" evidence="9">
    <location>
        <begin position="276"/>
        <end position="298"/>
    </location>
</feature>
<feature type="compositionally biased region" description="Basic and acidic residues" evidence="8">
    <location>
        <begin position="118"/>
        <end position="128"/>
    </location>
</feature>
<dbReference type="PIRSF" id="PIRSF007991">
    <property type="entry name" value="Strabismus"/>
    <property type="match status" value="1"/>
</dbReference>
<dbReference type="InterPro" id="IPR009539">
    <property type="entry name" value="VANGL"/>
</dbReference>
<evidence type="ECO:0000256" key="9">
    <source>
        <dbReference type="SAM" id="Phobius"/>
    </source>
</evidence>
<feature type="transmembrane region" description="Helical" evidence="9">
    <location>
        <begin position="209"/>
        <end position="228"/>
    </location>
</feature>
<proteinExistence type="inferred from homology"/>
<feature type="transmembrane region" description="Helical" evidence="9">
    <location>
        <begin position="240"/>
        <end position="261"/>
    </location>
</feature>
<dbReference type="Proteomes" id="UP000007303">
    <property type="component" value="Unassembled WGS sequence"/>
</dbReference>
<comment type="subcellular location">
    <subcellularLocation>
        <location evidence="1">Cell membrane</location>
        <topology evidence="1">Multi-pass membrane protein</topology>
    </subcellularLocation>
</comment>
<dbReference type="PANTHER" id="PTHR20886">
    <property type="entry name" value="VANG-LIKE PROTEIN"/>
    <property type="match status" value="1"/>
</dbReference>
<feature type="compositionally biased region" description="Low complexity" evidence="8">
    <location>
        <begin position="132"/>
        <end position="144"/>
    </location>
</feature>
<dbReference type="OMA" id="DKSVMIQ"/>
<evidence type="ECO:0000313" key="10">
    <source>
        <dbReference type="Ensembl" id="ENSTNIP00000010240.1"/>
    </source>
</evidence>
<dbReference type="GO" id="GO:0005886">
    <property type="term" value="C:plasma membrane"/>
    <property type="evidence" value="ECO:0007669"/>
    <property type="project" value="UniProtKB-SubCell"/>
</dbReference>
<feature type="compositionally biased region" description="Basic and acidic residues" evidence="8">
    <location>
        <begin position="148"/>
        <end position="157"/>
    </location>
</feature>
<reference evidence="11" key="1">
    <citation type="journal article" date="2004" name="Nature">
        <title>Genome duplication in the teleost fish Tetraodon nigroviridis reveals the early vertebrate proto-karyotype.</title>
        <authorList>
            <person name="Jaillon O."/>
            <person name="Aury J.-M."/>
            <person name="Brunet F."/>
            <person name="Petit J.-L."/>
            <person name="Stange-Thomann N."/>
            <person name="Mauceli E."/>
            <person name="Bouneau L."/>
            <person name="Fischer C."/>
            <person name="Ozouf-Costaz C."/>
            <person name="Bernot A."/>
            <person name="Nicaud S."/>
            <person name="Jaffe D."/>
            <person name="Fisher S."/>
            <person name="Lutfalla G."/>
            <person name="Dossat C."/>
            <person name="Segurens B."/>
            <person name="Dasilva C."/>
            <person name="Salanoubat M."/>
            <person name="Levy M."/>
            <person name="Boudet N."/>
            <person name="Castellano S."/>
            <person name="Anthouard V."/>
            <person name="Jubin C."/>
            <person name="Castelli V."/>
            <person name="Katinka M."/>
            <person name="Vacherie B."/>
            <person name="Biemont C."/>
            <person name="Skalli Z."/>
            <person name="Cattolico L."/>
            <person name="Poulain J."/>
            <person name="De Berardinis V."/>
            <person name="Cruaud C."/>
            <person name="Duprat S."/>
            <person name="Brottier P."/>
            <person name="Coutanceau J.-P."/>
            <person name="Gouzy J."/>
            <person name="Parra G."/>
            <person name="Lardier G."/>
            <person name="Chapple C."/>
            <person name="McKernan K.J."/>
            <person name="McEwan P."/>
            <person name="Bosak S."/>
            <person name="Kellis M."/>
            <person name="Volff J.-N."/>
            <person name="Guigo R."/>
            <person name="Zody M.C."/>
            <person name="Mesirov J."/>
            <person name="Lindblad-Toh K."/>
            <person name="Birren B."/>
            <person name="Nusbaum C."/>
            <person name="Kahn D."/>
            <person name="Robinson-Rechavi M."/>
            <person name="Laudet V."/>
            <person name="Schachter V."/>
            <person name="Quetier F."/>
            <person name="Saurin W."/>
            <person name="Scarpelli C."/>
            <person name="Wincker P."/>
            <person name="Lander E.S."/>
            <person name="Weissenbach J."/>
            <person name="Roest Crollius H."/>
        </authorList>
    </citation>
    <scope>NUCLEOTIDE SEQUENCE [LARGE SCALE GENOMIC DNA]</scope>
</reference>
<feature type="region of interest" description="Disordered" evidence="8">
    <location>
        <begin position="21"/>
        <end position="157"/>
    </location>
</feature>
<feature type="compositionally biased region" description="Polar residues" evidence="8">
    <location>
        <begin position="24"/>
        <end position="35"/>
    </location>
</feature>
<keyword evidence="11" id="KW-1185">Reference proteome</keyword>
<sequence>SSQACKIDSLRSEVDLLRLPLGLSSKSVGTKTQLGTIWEKGGRGWGAGRAWEQHPPPASDMDNDSTYSGYSYKSSHSRSNRKHRERRDKYRQKSRDGTIRGEKPGSVQAPPESLLDEESTRGDERDDNWGETTTVVTGTSVDSVSNEDLTKTRKDLEDSLPPDCRRYLGPALGAPLGLLALATPLAFLLLPPLLWRDALEPCGTPCEGLYISLAFKLLILLICTWALFVRPARAGLPRFFIFRCLLLALLFLFLASYWLFYGVRVLEPKETDYRGIVGYAVSLVDALLFVQYLALVLLEVRHLQPAFCLKVVRSTDGASRYYNVGYLSIQRAAVWVLDQYYCDFPVYNPSAPNLPKSILSKKMSAFKIYDLGEVENGTSNTTGQSRTAISAASRRRDNSHNEFYYEEAEMERRVRKRRARLVVAVEEAFTHIKRHGAEEATSSSKHPRETMDPREAAQAVFAPLARAMQKYLRATRQQSYHTMESIVTHLQFCITHNMTPKAFLERYLVQGPTIQYLEPSRGRHWTLVSEEPVTAALHRGQVFSLRRTDFSLVVTVTSLPFLHLAEEFVDPKSHKFVMKLQSETSV</sequence>
<evidence type="ECO:0000256" key="5">
    <source>
        <dbReference type="ARBA" id="ARBA00023136"/>
    </source>
</evidence>
<evidence type="ECO:0000256" key="2">
    <source>
        <dbReference type="ARBA" id="ARBA00022475"/>
    </source>
</evidence>
<keyword evidence="4 9" id="KW-1133">Transmembrane helix</keyword>
<organism evidence="10 11">
    <name type="scientific">Tetraodon nigroviridis</name>
    <name type="common">Spotted green pufferfish</name>
    <name type="synonym">Chelonodon nigroviridis</name>
    <dbReference type="NCBI Taxonomy" id="99883"/>
    <lineage>
        <taxon>Eukaryota</taxon>
        <taxon>Metazoa</taxon>
        <taxon>Chordata</taxon>
        <taxon>Craniata</taxon>
        <taxon>Vertebrata</taxon>
        <taxon>Euteleostomi</taxon>
        <taxon>Actinopterygii</taxon>
        <taxon>Neopterygii</taxon>
        <taxon>Teleostei</taxon>
        <taxon>Neoteleostei</taxon>
        <taxon>Acanthomorphata</taxon>
        <taxon>Eupercaria</taxon>
        <taxon>Tetraodontiformes</taxon>
        <taxon>Tetradontoidea</taxon>
        <taxon>Tetraodontidae</taxon>
        <taxon>Tetraodon</taxon>
    </lineage>
</organism>
<dbReference type="Pfam" id="PF06638">
    <property type="entry name" value="Strabismus"/>
    <property type="match status" value="1"/>
</dbReference>
<dbReference type="AlphaFoldDB" id="H3CPQ7"/>
<evidence type="ECO:0000256" key="1">
    <source>
        <dbReference type="ARBA" id="ARBA00004651"/>
    </source>
</evidence>
<reference evidence="10" key="3">
    <citation type="submission" date="2025-09" db="UniProtKB">
        <authorList>
            <consortium name="Ensembl"/>
        </authorList>
    </citation>
    <scope>IDENTIFICATION</scope>
</reference>
<evidence type="ECO:0000313" key="11">
    <source>
        <dbReference type="Proteomes" id="UP000007303"/>
    </source>
</evidence>
<feature type="compositionally biased region" description="Basic residues" evidence="8">
    <location>
        <begin position="75"/>
        <end position="86"/>
    </location>
</feature>
<feature type="compositionally biased region" description="Low complexity" evidence="8">
    <location>
        <begin position="65"/>
        <end position="74"/>
    </location>
</feature>
<comment type="similarity">
    <text evidence="6 7">Belongs to the Vang family.</text>
</comment>
<feature type="compositionally biased region" description="Basic and acidic residues" evidence="8">
    <location>
        <begin position="87"/>
        <end position="103"/>
    </location>
</feature>
<dbReference type="Ensembl" id="ENSTNIT00000010421.1">
    <property type="protein sequence ID" value="ENSTNIP00000010240.1"/>
    <property type="gene ID" value="ENSTNIG00000007434.1"/>
</dbReference>
<keyword evidence="3 9" id="KW-0812">Transmembrane</keyword>
<dbReference type="GeneTree" id="ENSGT00390000012496"/>
<protein>
    <recommendedName>
        <fullName evidence="7">Vang-like protein</fullName>
    </recommendedName>
</protein>
<evidence type="ECO:0000256" key="7">
    <source>
        <dbReference type="PIRNR" id="PIRNR007991"/>
    </source>
</evidence>